<dbReference type="OrthoDB" id="345960at2157"/>
<accession>A0A1H6IY99</accession>
<dbReference type="Proteomes" id="UP000199215">
    <property type="component" value="Unassembled WGS sequence"/>
</dbReference>
<keyword evidence="1" id="KW-0812">Transmembrane</keyword>
<keyword evidence="1" id="KW-1133">Transmembrane helix</keyword>
<dbReference type="AlphaFoldDB" id="A0A1H6IY99"/>
<evidence type="ECO:0000313" key="3">
    <source>
        <dbReference type="Proteomes" id="UP000199215"/>
    </source>
</evidence>
<keyword evidence="3" id="KW-1185">Reference proteome</keyword>
<name>A0A1H6IY99_9EURY</name>
<evidence type="ECO:0000256" key="1">
    <source>
        <dbReference type="SAM" id="Phobius"/>
    </source>
</evidence>
<feature type="transmembrane region" description="Helical" evidence="1">
    <location>
        <begin position="83"/>
        <end position="106"/>
    </location>
</feature>
<dbReference type="EMBL" id="FNWU01000005">
    <property type="protein sequence ID" value="SEH54179.1"/>
    <property type="molecule type" value="Genomic_DNA"/>
</dbReference>
<evidence type="ECO:0000313" key="2">
    <source>
        <dbReference type="EMBL" id="SEH54179.1"/>
    </source>
</evidence>
<reference evidence="2 3" key="1">
    <citation type="submission" date="2016-10" db="EMBL/GenBank/DDBJ databases">
        <authorList>
            <person name="de Groot N.N."/>
        </authorList>
    </citation>
    <scope>NUCLEOTIDE SEQUENCE [LARGE SCALE GENOMIC DNA]</scope>
    <source>
        <strain evidence="2 3">IBRC-M10418</strain>
    </source>
</reference>
<sequence length="119" mass="12520">MNESPDTDSPDAGGLKLHSFASRDLLGSVLSVAGAYGSLVFPGRLSMILAGVNGIGAVLVFTSDATSSTNAAGYFFVLGSWSLMALSGLTTRVAIPTLLTAFWFGFRAERKIWAERINS</sequence>
<protein>
    <submittedName>
        <fullName evidence="2">Uncharacterized protein</fullName>
    </submittedName>
</protein>
<keyword evidence="1" id="KW-0472">Membrane</keyword>
<organism evidence="2 3">
    <name type="scientific">Halopenitus malekzadehii</name>
    <dbReference type="NCBI Taxonomy" id="1267564"/>
    <lineage>
        <taxon>Archaea</taxon>
        <taxon>Methanobacteriati</taxon>
        <taxon>Methanobacteriota</taxon>
        <taxon>Stenosarchaea group</taxon>
        <taxon>Halobacteria</taxon>
        <taxon>Halobacteriales</taxon>
        <taxon>Haloferacaceae</taxon>
        <taxon>Halopenitus</taxon>
    </lineage>
</organism>
<proteinExistence type="predicted"/>
<feature type="transmembrane region" description="Helical" evidence="1">
    <location>
        <begin position="45"/>
        <end position="63"/>
    </location>
</feature>
<gene>
    <name evidence="2" type="ORF">SAMN05192561_105153</name>
</gene>
<dbReference type="RefSeq" id="WP_143040856.1">
    <property type="nucleotide sequence ID" value="NZ_FNWU01000005.1"/>
</dbReference>